<reference evidence="1 2" key="1">
    <citation type="journal article" date="2017" name="FEMS Microbiol. Ecol.">
        <title>Reconstructed genomes of novel Dehalococcoides mccartyi strains from 1,2,3,4-tetrachlorodibenzo-p-dioxin-dechlorinating enrichment cultures reveal divergent reductive dehalogenase gene profiles.</title>
        <authorList>
            <person name="Dam H.T."/>
            <person name="Vollmers J."/>
            <person name="Kaster A.K."/>
            <person name="Haggblom M.M."/>
        </authorList>
    </citation>
    <scope>NUCLEOTIDE SEQUENCE [LARGE SCALE GENOMIC DNA]</scope>
    <source>
        <strain evidence="1 2">H1-3-2.001</strain>
    </source>
</reference>
<accession>A0A2J1DZI6</accession>
<evidence type="ECO:0000313" key="2">
    <source>
        <dbReference type="Proteomes" id="UP000233649"/>
    </source>
</evidence>
<gene>
    <name evidence="1" type="ORF">CVH13_00471</name>
</gene>
<dbReference type="AlphaFoldDB" id="A0A2J1DZI6"/>
<dbReference type="Proteomes" id="UP000233649">
    <property type="component" value="Unassembled WGS sequence"/>
</dbReference>
<evidence type="ECO:0000313" key="1">
    <source>
        <dbReference type="EMBL" id="PKH47513.1"/>
    </source>
</evidence>
<proteinExistence type="predicted"/>
<sequence>MDEVISAMSEMGDLGKYTEIYPDAEKYVKTESFHRVDMWW</sequence>
<organism evidence="1 2">
    <name type="scientific">Dehalococcoides mccartyi</name>
    <dbReference type="NCBI Taxonomy" id="61435"/>
    <lineage>
        <taxon>Bacteria</taxon>
        <taxon>Bacillati</taxon>
        <taxon>Chloroflexota</taxon>
        <taxon>Dehalococcoidia</taxon>
        <taxon>Dehalococcoidales</taxon>
        <taxon>Dehalococcoidaceae</taxon>
        <taxon>Dehalococcoides</taxon>
    </lineage>
</organism>
<name>A0A2J1DZI6_9CHLR</name>
<comment type="caution">
    <text evidence="1">The sequence shown here is derived from an EMBL/GenBank/DDBJ whole genome shotgun (WGS) entry which is preliminary data.</text>
</comment>
<dbReference type="EMBL" id="PHFD01000107">
    <property type="protein sequence ID" value="PKH47513.1"/>
    <property type="molecule type" value="Genomic_DNA"/>
</dbReference>
<protein>
    <submittedName>
        <fullName evidence="1">PIG-L domain-containing protein</fullName>
    </submittedName>
</protein>